<gene>
    <name evidence="2" type="ORF">T190607A01A_10146</name>
</gene>
<organism evidence="2 3">
    <name type="scientific">Tenacibaculum platacis</name>
    <dbReference type="NCBI Taxonomy" id="3137852"/>
    <lineage>
        <taxon>Bacteria</taxon>
        <taxon>Pseudomonadati</taxon>
        <taxon>Bacteroidota</taxon>
        <taxon>Flavobacteriia</taxon>
        <taxon>Flavobacteriales</taxon>
        <taxon>Flavobacteriaceae</taxon>
        <taxon>Tenacibaculum</taxon>
    </lineage>
</organism>
<proteinExistence type="predicted"/>
<evidence type="ECO:0000313" key="3">
    <source>
        <dbReference type="Proteomes" id="UP001497416"/>
    </source>
</evidence>
<protein>
    <submittedName>
        <fullName evidence="2">DUF5723 domain-containing protein</fullName>
    </submittedName>
</protein>
<dbReference type="RefSeq" id="WP_348709627.1">
    <property type="nucleotide sequence ID" value="NZ_CAXIXY010000003.1"/>
</dbReference>
<evidence type="ECO:0000313" key="2">
    <source>
        <dbReference type="EMBL" id="CAL2075175.1"/>
    </source>
</evidence>
<dbReference type="Proteomes" id="UP001497416">
    <property type="component" value="Unassembled WGS sequence"/>
</dbReference>
<reference evidence="2 3" key="1">
    <citation type="submission" date="2024-05" db="EMBL/GenBank/DDBJ databases">
        <authorList>
            <person name="Duchaud E."/>
        </authorList>
    </citation>
    <scope>NUCLEOTIDE SEQUENCE [LARGE SCALE GENOMIC DNA]</scope>
    <source>
        <strain evidence="2">Ena-SAMPLE-TAB-13-05-2024-13:56:06:370-140302</strain>
    </source>
</reference>
<dbReference type="InterPro" id="IPR043781">
    <property type="entry name" value="DUF5723"/>
</dbReference>
<accession>A0ABM9NQJ7</accession>
<sequence length="457" mass="51221">MKKILLAVVILITYSVTSQNKQILYGFDNIPQTLLLNPGAETNYKYHVGIPLLSGISAHANISGFTIADLFRSDNVDFNTKLDNVINQLGNNDYLSINTQIEVINAGYQLNEKDYLSVGFYTELDIFSSIPKDFLELLRDGNGVNINRSFLFSRISTKADALGVLHFGISRKFNEKFIAGGRLKIYSGMLNVLSNNNQGSFTTRLGTNGIYQHTLSNLDLAGYSSGFYNENGETDLTAKDVLGNAFFGPNLGLGIDIGFTYKIDEQTEFSASLLDIGFIGYSDRVRNGTVQGNYVFDGIEFQYDGTNPNYWQDLNDDLNDNIPRSENTESYSVMRPIKFNAALHHYFGKTRKEATCYDISYRNYFDNAVGAQLFSVVRPNGPQFAFTGFYQRRLSQKFTTRVTYTVDDFSYTNFGIGISAHIWKVNLYGAVDNVFNLSDIADANSASFQFGINMLFK</sequence>
<feature type="domain" description="DUF5723" evidence="1">
    <location>
        <begin position="38"/>
        <end position="432"/>
    </location>
</feature>
<evidence type="ECO:0000259" key="1">
    <source>
        <dbReference type="Pfam" id="PF18990"/>
    </source>
</evidence>
<name>A0ABM9NQJ7_9FLAO</name>
<keyword evidence="3" id="KW-1185">Reference proteome</keyword>
<dbReference type="Pfam" id="PF18990">
    <property type="entry name" value="DUF5723"/>
    <property type="match status" value="1"/>
</dbReference>
<dbReference type="EMBL" id="CAXIXY010000003">
    <property type="protein sequence ID" value="CAL2075175.1"/>
    <property type="molecule type" value="Genomic_DNA"/>
</dbReference>
<comment type="caution">
    <text evidence="2">The sequence shown here is derived from an EMBL/GenBank/DDBJ whole genome shotgun (WGS) entry which is preliminary data.</text>
</comment>